<feature type="transmembrane region" description="Helical" evidence="8">
    <location>
        <begin position="71"/>
        <end position="97"/>
    </location>
</feature>
<keyword evidence="3" id="KW-1003">Cell membrane</keyword>
<keyword evidence="10" id="KW-1185">Reference proteome</keyword>
<gene>
    <name evidence="9" type="ORF">ACFOUO_01735</name>
</gene>
<proteinExistence type="predicted"/>
<dbReference type="Pfam" id="PF02386">
    <property type="entry name" value="TrkH"/>
    <property type="match status" value="1"/>
</dbReference>
<feature type="transmembrane region" description="Helical" evidence="8">
    <location>
        <begin position="129"/>
        <end position="150"/>
    </location>
</feature>
<evidence type="ECO:0000313" key="10">
    <source>
        <dbReference type="Proteomes" id="UP001595843"/>
    </source>
</evidence>
<comment type="caution">
    <text evidence="9">The sequence shown here is derived from an EMBL/GenBank/DDBJ whole genome shotgun (WGS) entry which is preliminary data.</text>
</comment>
<keyword evidence="4 8" id="KW-0812">Transmembrane</keyword>
<evidence type="ECO:0000256" key="7">
    <source>
        <dbReference type="ARBA" id="ARBA00023136"/>
    </source>
</evidence>
<feature type="transmembrane region" description="Helical" evidence="8">
    <location>
        <begin position="311"/>
        <end position="331"/>
    </location>
</feature>
<sequence length="448" mass="49493">MNGKLKRLTPVQLIVILYFTAILISTILLSLPIAHRPGVQLHFLDALFTASSAVSVTGLTVVNTAETFSPVGITFLLVILHFGGIGFMTLGTFLWLATGQRIGIQRRQMIMVDQNQTDLSGLVRLMKNILFLSLLIEAVGALVLGLYYYWVYGYSTADALLFGVFSSVSAFTNAGFDIFGNSLFRFSGDYFVQSVTILLLIAGGIGFPVLVEAKEWLFASDRRRFRFSLFTKVTVTTYFLLLAFGVITLWLLESDRFHAGMSWHQTFFYTLFNSVTTRNGGLATMDLNEYSLPSQLVICFLMFTGASPSSVGGGIRTTTLAVVILTVISYARGQNHVRLFRREFLDTDVKKAAIVFVTAVMLVSLSTILLAVEQPGAPFNQVLFEVCSAFGTTGLSLGITPDLTQPGKWTILTLMFVGRIGILSLLFLMRNPTSPDVYRYPRERVIIG</sequence>
<evidence type="ECO:0000256" key="8">
    <source>
        <dbReference type="SAM" id="Phobius"/>
    </source>
</evidence>
<feature type="transmembrane region" description="Helical" evidence="8">
    <location>
        <begin position="12"/>
        <end position="31"/>
    </location>
</feature>
<dbReference type="Proteomes" id="UP001595843">
    <property type="component" value="Unassembled WGS sequence"/>
</dbReference>
<dbReference type="PANTHER" id="PTHR32024:SF4">
    <property type="entry name" value="KTR SYSTEM POTASSIUM UPTAKE PROTEIN D"/>
    <property type="match status" value="1"/>
</dbReference>
<evidence type="ECO:0000256" key="4">
    <source>
        <dbReference type="ARBA" id="ARBA00022692"/>
    </source>
</evidence>
<keyword evidence="6" id="KW-0406">Ion transport</keyword>
<dbReference type="RefSeq" id="WP_380701523.1">
    <property type="nucleotide sequence ID" value="NZ_JBHSAP010000004.1"/>
</dbReference>
<evidence type="ECO:0000256" key="6">
    <source>
        <dbReference type="ARBA" id="ARBA00023065"/>
    </source>
</evidence>
<evidence type="ECO:0000256" key="3">
    <source>
        <dbReference type="ARBA" id="ARBA00022475"/>
    </source>
</evidence>
<evidence type="ECO:0000256" key="1">
    <source>
        <dbReference type="ARBA" id="ARBA00004651"/>
    </source>
</evidence>
<feature type="transmembrane region" description="Helical" evidence="8">
    <location>
        <begin position="409"/>
        <end position="429"/>
    </location>
</feature>
<feature type="transmembrane region" description="Helical" evidence="8">
    <location>
        <begin position="352"/>
        <end position="372"/>
    </location>
</feature>
<dbReference type="EMBL" id="JBHSAP010000004">
    <property type="protein sequence ID" value="MFC4075526.1"/>
    <property type="molecule type" value="Genomic_DNA"/>
</dbReference>
<organism evidence="9 10">
    <name type="scientific">Salinithrix halophila</name>
    <dbReference type="NCBI Taxonomy" id="1485204"/>
    <lineage>
        <taxon>Bacteria</taxon>
        <taxon>Bacillati</taxon>
        <taxon>Bacillota</taxon>
        <taxon>Bacilli</taxon>
        <taxon>Bacillales</taxon>
        <taxon>Thermoactinomycetaceae</taxon>
        <taxon>Salinithrix</taxon>
    </lineage>
</organism>
<dbReference type="PANTHER" id="PTHR32024">
    <property type="entry name" value="TRK SYSTEM POTASSIUM UPTAKE PROTEIN TRKG-RELATED"/>
    <property type="match status" value="1"/>
</dbReference>
<feature type="transmembrane region" description="Helical" evidence="8">
    <location>
        <begin position="232"/>
        <end position="252"/>
    </location>
</feature>
<comment type="subcellular location">
    <subcellularLocation>
        <location evidence="1">Cell membrane</location>
        <topology evidence="1">Multi-pass membrane protein</topology>
    </subcellularLocation>
</comment>
<keyword evidence="2" id="KW-0813">Transport</keyword>
<evidence type="ECO:0000313" key="9">
    <source>
        <dbReference type="EMBL" id="MFC4075526.1"/>
    </source>
</evidence>
<name>A0ABV8J9S1_9BACL</name>
<keyword evidence="5 8" id="KW-1133">Transmembrane helix</keyword>
<protein>
    <submittedName>
        <fullName evidence="9">TrkH family potassium uptake protein</fullName>
    </submittedName>
</protein>
<keyword evidence="7 8" id="KW-0472">Membrane</keyword>
<accession>A0ABV8J9S1</accession>
<dbReference type="InterPro" id="IPR003445">
    <property type="entry name" value="Cat_transpt"/>
</dbReference>
<evidence type="ECO:0000256" key="5">
    <source>
        <dbReference type="ARBA" id="ARBA00022989"/>
    </source>
</evidence>
<evidence type="ECO:0000256" key="2">
    <source>
        <dbReference type="ARBA" id="ARBA00022448"/>
    </source>
</evidence>
<reference evidence="10" key="1">
    <citation type="journal article" date="2019" name="Int. J. Syst. Evol. Microbiol.">
        <title>The Global Catalogue of Microorganisms (GCM) 10K type strain sequencing project: providing services to taxonomists for standard genome sequencing and annotation.</title>
        <authorList>
            <consortium name="The Broad Institute Genomics Platform"/>
            <consortium name="The Broad Institute Genome Sequencing Center for Infectious Disease"/>
            <person name="Wu L."/>
            <person name="Ma J."/>
        </authorList>
    </citation>
    <scope>NUCLEOTIDE SEQUENCE [LARGE SCALE GENOMIC DNA]</scope>
    <source>
        <strain evidence="10">IBRC-M 10813</strain>
    </source>
</reference>
<feature type="transmembrane region" description="Helical" evidence="8">
    <location>
        <begin position="190"/>
        <end position="211"/>
    </location>
</feature>